<feature type="domain" description="Histidine-specific methyltransferase SAM-dependent" evidence="3">
    <location>
        <begin position="7"/>
        <end position="307"/>
    </location>
</feature>
<evidence type="ECO:0000256" key="1">
    <source>
        <dbReference type="ARBA" id="ARBA00022603"/>
    </source>
</evidence>
<keyword evidence="2" id="KW-0808">Transferase</keyword>
<dbReference type="PANTHER" id="PTHR43397">
    <property type="entry name" value="ERGOTHIONEINE BIOSYNTHESIS PROTEIN 1"/>
    <property type="match status" value="1"/>
</dbReference>
<dbReference type="GO" id="GO:0008168">
    <property type="term" value="F:methyltransferase activity"/>
    <property type="evidence" value="ECO:0007669"/>
    <property type="project" value="UniProtKB-KW"/>
</dbReference>
<organism evidence="4 5">
    <name type="scientific">Portibacter lacus</name>
    <dbReference type="NCBI Taxonomy" id="1099794"/>
    <lineage>
        <taxon>Bacteria</taxon>
        <taxon>Pseudomonadati</taxon>
        <taxon>Bacteroidota</taxon>
        <taxon>Saprospiria</taxon>
        <taxon>Saprospirales</taxon>
        <taxon>Haliscomenobacteraceae</taxon>
        <taxon>Portibacter</taxon>
    </lineage>
</organism>
<evidence type="ECO:0000256" key="2">
    <source>
        <dbReference type="ARBA" id="ARBA00022679"/>
    </source>
</evidence>
<comment type="caution">
    <text evidence="4">The sequence shown here is derived from an EMBL/GenBank/DDBJ whole genome shotgun (WGS) entry which is preliminary data.</text>
</comment>
<reference evidence="4" key="1">
    <citation type="journal article" date="2014" name="Int. J. Syst. Evol. Microbiol.">
        <title>Complete genome sequence of Corynebacterium casei LMG S-19264T (=DSM 44701T), isolated from a smear-ripened cheese.</title>
        <authorList>
            <consortium name="US DOE Joint Genome Institute (JGI-PGF)"/>
            <person name="Walter F."/>
            <person name="Albersmeier A."/>
            <person name="Kalinowski J."/>
            <person name="Ruckert C."/>
        </authorList>
    </citation>
    <scope>NUCLEOTIDE SEQUENCE</scope>
    <source>
        <strain evidence="4">NBRC 108769</strain>
    </source>
</reference>
<reference evidence="4" key="2">
    <citation type="submission" date="2023-01" db="EMBL/GenBank/DDBJ databases">
        <title>Draft genome sequence of Portibacter lacus strain NBRC 108769.</title>
        <authorList>
            <person name="Sun Q."/>
            <person name="Mori K."/>
        </authorList>
    </citation>
    <scope>NUCLEOTIDE SEQUENCE</scope>
    <source>
        <strain evidence="4">NBRC 108769</strain>
    </source>
</reference>
<evidence type="ECO:0000313" key="4">
    <source>
        <dbReference type="EMBL" id="GLR18480.1"/>
    </source>
</evidence>
<dbReference type="Gene3D" id="3.40.50.150">
    <property type="entry name" value="Vaccinia Virus protein VP39"/>
    <property type="match status" value="1"/>
</dbReference>
<proteinExistence type="predicted"/>
<gene>
    <name evidence="4" type="ORF">GCM10007940_30960</name>
</gene>
<dbReference type="EMBL" id="BSOH01000021">
    <property type="protein sequence ID" value="GLR18480.1"/>
    <property type="molecule type" value="Genomic_DNA"/>
</dbReference>
<dbReference type="RefSeq" id="WP_235295222.1">
    <property type="nucleotide sequence ID" value="NZ_BSOH01000021.1"/>
</dbReference>
<keyword evidence="5" id="KW-1185">Reference proteome</keyword>
<evidence type="ECO:0000259" key="3">
    <source>
        <dbReference type="Pfam" id="PF10017"/>
    </source>
</evidence>
<dbReference type="InterPro" id="IPR029063">
    <property type="entry name" value="SAM-dependent_MTases_sf"/>
</dbReference>
<dbReference type="Proteomes" id="UP001156666">
    <property type="component" value="Unassembled WGS sequence"/>
</dbReference>
<name>A0AA37WH73_9BACT</name>
<accession>A0AA37WH73</accession>
<dbReference type="PANTHER" id="PTHR43397:SF1">
    <property type="entry name" value="ERGOTHIONEINE BIOSYNTHESIS PROTEIN 1"/>
    <property type="match status" value="1"/>
</dbReference>
<dbReference type="InterPro" id="IPR051128">
    <property type="entry name" value="EgtD_Methyltrsf_superfamily"/>
</dbReference>
<protein>
    <submittedName>
        <fullName evidence="4">Dimethylhistidine N-methyltransferase</fullName>
    </submittedName>
</protein>
<evidence type="ECO:0000313" key="5">
    <source>
        <dbReference type="Proteomes" id="UP001156666"/>
    </source>
</evidence>
<dbReference type="SUPFAM" id="SSF53335">
    <property type="entry name" value="S-adenosyl-L-methionine-dependent methyltransferases"/>
    <property type="match status" value="1"/>
</dbReference>
<keyword evidence="1" id="KW-0489">Methyltransferase</keyword>
<dbReference type="GO" id="GO:0032259">
    <property type="term" value="P:methylation"/>
    <property type="evidence" value="ECO:0007669"/>
    <property type="project" value="UniProtKB-KW"/>
</dbReference>
<dbReference type="AlphaFoldDB" id="A0AA37WH73"/>
<dbReference type="InterPro" id="IPR017804">
    <property type="entry name" value="MeTrfase_EgtD-like"/>
</dbReference>
<sequence>MANNTDFERDVKDGLSSNPKKLSSKYFYDDEGSRIFQEIMEMPEYYLTNAEFEILSEQAKGITDALDFGEEFSVIELGAGDGKKTFELLSYMVNNGLSIHYRPVDISAEAIHLLEADLQNRLPKLKLESLVGDYFKVLGALPKRSKPALFLFLGSNIGNYEIDEAKALMKRFNQFLQPGDKMLVGFDIIKNPRVILKAYDDPQGITRRFNLNLLKRMNRELGMDFNLDQFEFFPYYNPNNGELRSCLVSLEDQKVGEFTFEKNELIHTELSKKYSLDDIKQIAENSGFSLRKNFFDCKKLFADSLWEKG</sequence>
<dbReference type="PIRSF" id="PIRSF018005">
    <property type="entry name" value="UCP018005"/>
    <property type="match status" value="1"/>
</dbReference>
<dbReference type="Pfam" id="PF10017">
    <property type="entry name" value="Methyltransf_33"/>
    <property type="match status" value="1"/>
</dbReference>
<dbReference type="InterPro" id="IPR019257">
    <property type="entry name" value="MeTrfase_dom"/>
</dbReference>